<keyword evidence="2" id="KW-1185">Reference proteome</keyword>
<organism evidence="1 2">
    <name type="scientific">Hypocrea atroviridis (strain ATCC 20476 / IMI 206040)</name>
    <name type="common">Trichoderma atroviride</name>
    <dbReference type="NCBI Taxonomy" id="452589"/>
    <lineage>
        <taxon>Eukaryota</taxon>
        <taxon>Fungi</taxon>
        <taxon>Dikarya</taxon>
        <taxon>Ascomycota</taxon>
        <taxon>Pezizomycotina</taxon>
        <taxon>Sordariomycetes</taxon>
        <taxon>Hypocreomycetidae</taxon>
        <taxon>Hypocreales</taxon>
        <taxon>Hypocreaceae</taxon>
        <taxon>Trichoderma</taxon>
    </lineage>
</organism>
<dbReference type="Proteomes" id="UP000005426">
    <property type="component" value="Unassembled WGS sequence"/>
</dbReference>
<protein>
    <submittedName>
        <fullName evidence="1">Uncharacterized protein</fullName>
    </submittedName>
</protein>
<name>G9NF35_HYPAI</name>
<sequence length="123" mass="13279">MAPYTWLRSRIVGACLAQLGHQMLPSLVVFLSLISLGPKAKRQGGPTREGIRKTDSSVCLPGFSPMCDEMMLLPTCWNWREDELVGHNARAGHLFPHAMAASGEGGFLPSIFSAQPSSQLKGA</sequence>
<evidence type="ECO:0000313" key="1">
    <source>
        <dbReference type="EMBL" id="EHK50790.1"/>
    </source>
</evidence>
<reference evidence="1 2" key="1">
    <citation type="journal article" date="2011" name="Genome Biol.">
        <title>Comparative genome sequence analysis underscores mycoparasitism as the ancestral life style of Trichoderma.</title>
        <authorList>
            <person name="Kubicek C.P."/>
            <person name="Herrera-Estrella A."/>
            <person name="Seidl-Seiboth V."/>
            <person name="Martinez D.A."/>
            <person name="Druzhinina I.S."/>
            <person name="Thon M."/>
            <person name="Zeilinger S."/>
            <person name="Casas-Flores S."/>
            <person name="Horwitz B.A."/>
            <person name="Mukherjee P.K."/>
            <person name="Mukherjee M."/>
            <person name="Kredics L."/>
            <person name="Alcaraz L.D."/>
            <person name="Aerts A."/>
            <person name="Antal Z."/>
            <person name="Atanasova L."/>
            <person name="Cervantes-Badillo M.G."/>
            <person name="Challacombe J."/>
            <person name="Chertkov O."/>
            <person name="McCluskey K."/>
            <person name="Coulpier F."/>
            <person name="Deshpande N."/>
            <person name="von Doehren H."/>
            <person name="Ebbole D.J."/>
            <person name="Esquivel-Naranjo E.U."/>
            <person name="Fekete E."/>
            <person name="Flipphi M."/>
            <person name="Glaser F."/>
            <person name="Gomez-Rodriguez E.Y."/>
            <person name="Gruber S."/>
            <person name="Han C."/>
            <person name="Henrissat B."/>
            <person name="Hermosa R."/>
            <person name="Hernandez-Onate M."/>
            <person name="Karaffa L."/>
            <person name="Kosti I."/>
            <person name="Le Crom S."/>
            <person name="Lindquist E."/>
            <person name="Lucas S."/>
            <person name="Luebeck M."/>
            <person name="Luebeck P.S."/>
            <person name="Margeot A."/>
            <person name="Metz B."/>
            <person name="Misra M."/>
            <person name="Nevalainen H."/>
            <person name="Omann M."/>
            <person name="Packer N."/>
            <person name="Perrone G."/>
            <person name="Uresti-Rivera E.E."/>
            <person name="Salamov A."/>
            <person name="Schmoll M."/>
            <person name="Seiboth B."/>
            <person name="Shapiro H."/>
            <person name="Sukno S."/>
            <person name="Tamayo-Ramos J.A."/>
            <person name="Tisch D."/>
            <person name="Wiest A."/>
            <person name="Wilkinson H.H."/>
            <person name="Zhang M."/>
            <person name="Coutinho P.M."/>
            <person name="Kenerley C.M."/>
            <person name="Monte E."/>
            <person name="Baker S.E."/>
            <person name="Grigoriev I.V."/>
        </authorList>
    </citation>
    <scope>NUCLEOTIDE SEQUENCE [LARGE SCALE GENOMIC DNA]</scope>
    <source>
        <strain evidence="2">ATCC 20476 / IMI 206040</strain>
    </source>
</reference>
<proteinExistence type="predicted"/>
<accession>G9NF35</accession>
<comment type="caution">
    <text evidence="1">The sequence shown here is derived from an EMBL/GenBank/DDBJ whole genome shotgun (WGS) entry which is preliminary data.</text>
</comment>
<dbReference type="HOGENOM" id="CLU_2015572_0_0_1"/>
<gene>
    <name evidence="1" type="ORF">TRIATDRAFT_160781</name>
</gene>
<dbReference type="AlphaFoldDB" id="G9NF35"/>
<dbReference type="EMBL" id="ABDG02000013">
    <property type="protein sequence ID" value="EHK50790.1"/>
    <property type="molecule type" value="Genomic_DNA"/>
</dbReference>
<evidence type="ECO:0000313" key="2">
    <source>
        <dbReference type="Proteomes" id="UP000005426"/>
    </source>
</evidence>